<feature type="signal peptide" evidence="2">
    <location>
        <begin position="1"/>
        <end position="20"/>
    </location>
</feature>
<name>A0A7I9VPA4_9BACT</name>
<feature type="region of interest" description="Disordered" evidence="1">
    <location>
        <begin position="26"/>
        <end position="60"/>
    </location>
</feature>
<dbReference type="AlphaFoldDB" id="A0A7I9VPA4"/>
<accession>A0A7I9VPA4</accession>
<dbReference type="RefSeq" id="WP_176065657.1">
    <property type="nucleotide sequence ID" value="NZ_BJTG01000005.1"/>
</dbReference>
<protein>
    <recommendedName>
        <fullName evidence="5">Lipoprotein</fullName>
    </recommendedName>
</protein>
<evidence type="ECO:0000256" key="1">
    <source>
        <dbReference type="SAM" id="MobiDB-lite"/>
    </source>
</evidence>
<dbReference type="PROSITE" id="PS51257">
    <property type="entry name" value="PROKAR_LIPOPROTEIN"/>
    <property type="match status" value="1"/>
</dbReference>
<keyword evidence="2" id="KW-0732">Signal</keyword>
<gene>
    <name evidence="3" type="ORF">AMYX_25180</name>
</gene>
<evidence type="ECO:0000256" key="2">
    <source>
        <dbReference type="SAM" id="SignalP"/>
    </source>
</evidence>
<comment type="caution">
    <text evidence="3">The sequence shown here is derived from an EMBL/GenBank/DDBJ whole genome shotgun (WGS) entry which is preliminary data.</text>
</comment>
<evidence type="ECO:0000313" key="4">
    <source>
        <dbReference type="Proteomes" id="UP000503640"/>
    </source>
</evidence>
<proteinExistence type="predicted"/>
<keyword evidence="4" id="KW-1185">Reference proteome</keyword>
<sequence length="288" mass="27688">MTRAAWITAACTTAAALTLACGSGNGGKGTPADQGSNGGPSGGGGSGAGGGGTGGTGGSGGSTALAAGPAAIGNAAAGVLMLTDGATSMLRVQDASGWQSPPAAGKCVDVKADHGLSGTWCTDSSTQSHFTGAGDVVRRGVTWHETVQLVVTRGAGANLLVVSWSGKLTGPGGAVVTAAANGTATVDLGTFHVAYRDAGTAQLRSPATVDVDATFKIAADWGEGGLTGDIPLVFTAKDGAHGALTYDLASLTGTGSVADAGDKALAALAVANDTTVTVTYQDGHVETL</sequence>
<evidence type="ECO:0008006" key="5">
    <source>
        <dbReference type="Google" id="ProtNLM"/>
    </source>
</evidence>
<reference evidence="4" key="1">
    <citation type="journal article" date="2020" name="Appl. Environ. Microbiol.">
        <title>Diazotrophic Anaeromyxobacter Isolates from Soils.</title>
        <authorList>
            <person name="Masuda Y."/>
            <person name="Yamanaka H."/>
            <person name="Xu Z.X."/>
            <person name="Shiratori Y."/>
            <person name="Aono T."/>
            <person name="Amachi S."/>
            <person name="Senoo K."/>
            <person name="Itoh H."/>
        </authorList>
    </citation>
    <scope>NUCLEOTIDE SEQUENCE [LARGE SCALE GENOMIC DNA]</scope>
    <source>
        <strain evidence="4">R267</strain>
    </source>
</reference>
<dbReference type="Proteomes" id="UP000503640">
    <property type="component" value="Unassembled WGS sequence"/>
</dbReference>
<feature type="chain" id="PRO_5029499735" description="Lipoprotein" evidence="2">
    <location>
        <begin position="21"/>
        <end position="288"/>
    </location>
</feature>
<feature type="compositionally biased region" description="Gly residues" evidence="1">
    <location>
        <begin position="36"/>
        <end position="60"/>
    </location>
</feature>
<dbReference type="EMBL" id="BJTG01000005">
    <property type="protein sequence ID" value="GEJ57777.1"/>
    <property type="molecule type" value="Genomic_DNA"/>
</dbReference>
<organism evidence="3 4">
    <name type="scientific">Anaeromyxobacter diazotrophicus</name>
    <dbReference type="NCBI Taxonomy" id="2590199"/>
    <lineage>
        <taxon>Bacteria</taxon>
        <taxon>Pseudomonadati</taxon>
        <taxon>Myxococcota</taxon>
        <taxon>Myxococcia</taxon>
        <taxon>Myxococcales</taxon>
        <taxon>Cystobacterineae</taxon>
        <taxon>Anaeromyxobacteraceae</taxon>
        <taxon>Anaeromyxobacter</taxon>
    </lineage>
</organism>
<evidence type="ECO:0000313" key="3">
    <source>
        <dbReference type="EMBL" id="GEJ57777.1"/>
    </source>
</evidence>